<dbReference type="Proteomes" id="UP000274117">
    <property type="component" value="Unassembled WGS sequence"/>
</dbReference>
<dbReference type="InterPro" id="IPR000600">
    <property type="entry name" value="ROK"/>
</dbReference>
<dbReference type="CDD" id="cd24152">
    <property type="entry name" value="ASKHA_NBD_ROK-like"/>
    <property type="match status" value="1"/>
</dbReference>
<proteinExistence type="inferred from homology"/>
<dbReference type="AlphaFoldDB" id="A0A3R8S9J7"/>
<evidence type="ECO:0000313" key="3">
    <source>
        <dbReference type="Proteomes" id="UP000274117"/>
    </source>
</evidence>
<reference evidence="2 3" key="2">
    <citation type="submission" date="2018-12" db="EMBL/GenBank/DDBJ databases">
        <title>Whole-genome sequences of fifteen clinical Streptococcus suis strains isolated from pigs between 2006 and 2018.</title>
        <authorList>
            <person name="Stevens M.J.A."/>
            <person name="Cernela N."/>
            <person name="Spoerry Serrano N."/>
            <person name="Schmitt S."/>
            <person name="Schrenzel J."/>
            <person name="Stephan R."/>
        </authorList>
    </citation>
    <scope>NUCLEOTIDE SEQUENCE [LARGE SCALE GENOMIC DNA]</scope>
    <source>
        <strain evidence="2 3">PP422</strain>
    </source>
</reference>
<gene>
    <name evidence="2" type="ORF">EI998_04975</name>
</gene>
<dbReference type="InterPro" id="IPR043129">
    <property type="entry name" value="ATPase_NBD"/>
</dbReference>
<dbReference type="PANTHER" id="PTHR18964">
    <property type="entry name" value="ROK (REPRESSOR, ORF, KINASE) FAMILY"/>
    <property type="match status" value="1"/>
</dbReference>
<sequence length="299" mass="32542">MKKYLSIDIGGTLIKYGILLETGELLYKKDRPTPSDLEAMKLALESIYREIADNEELEGIAISCPGKVDSREGVVYYGGALTYLHQFPIADFMKNLSGKSVVAINDGKAAALAEKWQGNLADVENGMALVLGTGLGGGIILNNQLLQGHHFQAGEFSFLLPNDEHPDGEHGAGFRYSPVQMIGKIADVLGLPDKKDGRKVFEYINAGNKEALAIFKQFCKYLAILIYNTQAIIDTQRVVIGGGISAQPILLQEIEKQYRDLLAGLPFVGAMITPVEILSCKFGGDANLMGSLYQLLQEN</sequence>
<organism evidence="2 3">
    <name type="scientific">Streptococcus suis</name>
    <dbReference type="NCBI Taxonomy" id="1307"/>
    <lineage>
        <taxon>Bacteria</taxon>
        <taxon>Bacillati</taxon>
        <taxon>Bacillota</taxon>
        <taxon>Bacilli</taxon>
        <taxon>Lactobacillales</taxon>
        <taxon>Streptococcaceae</taxon>
        <taxon>Streptococcus</taxon>
    </lineage>
</organism>
<dbReference type="SUPFAM" id="SSF53067">
    <property type="entry name" value="Actin-like ATPase domain"/>
    <property type="match status" value="1"/>
</dbReference>
<accession>A0A3R8S9J7</accession>
<evidence type="ECO:0000313" key="2">
    <source>
        <dbReference type="EMBL" id="RRR53218.1"/>
    </source>
</evidence>
<comment type="similarity">
    <text evidence="1">Belongs to the ROK (NagC/XylR) family.</text>
</comment>
<dbReference type="Pfam" id="PF00480">
    <property type="entry name" value="ROK"/>
    <property type="match status" value="1"/>
</dbReference>
<protein>
    <submittedName>
        <fullName evidence="2">ROK family protein</fullName>
    </submittedName>
</protein>
<name>A0A3R8S9J7_STRSU</name>
<dbReference type="EMBL" id="RSDO01000007">
    <property type="protein sequence ID" value="RRR53218.1"/>
    <property type="molecule type" value="Genomic_DNA"/>
</dbReference>
<evidence type="ECO:0000256" key="1">
    <source>
        <dbReference type="ARBA" id="ARBA00006479"/>
    </source>
</evidence>
<dbReference type="PANTHER" id="PTHR18964:SF170">
    <property type="entry name" value="SUGAR KINASE"/>
    <property type="match status" value="1"/>
</dbReference>
<reference evidence="2 3" key="1">
    <citation type="submission" date="2018-11" db="EMBL/GenBank/DDBJ databases">
        <authorList>
            <person name="Stevens M.J."/>
            <person name="Cernela N."/>
            <person name="Spoerry Serrano N."/>
            <person name="Schmitt S."/>
            <person name="Schrenzel J."/>
            <person name="Stephan R."/>
        </authorList>
    </citation>
    <scope>NUCLEOTIDE SEQUENCE [LARGE SCALE GENOMIC DNA]</scope>
    <source>
        <strain evidence="2 3">PP422</strain>
    </source>
</reference>
<comment type="caution">
    <text evidence="2">The sequence shown here is derived from an EMBL/GenBank/DDBJ whole genome shotgun (WGS) entry which is preliminary data.</text>
</comment>
<dbReference type="Gene3D" id="3.30.420.40">
    <property type="match status" value="2"/>
</dbReference>